<accession>A0A6M2BLX6</accession>
<evidence type="ECO:0000313" key="3">
    <source>
        <dbReference type="EMBL" id="NGY03271.1"/>
    </source>
</evidence>
<dbReference type="SUPFAM" id="SSF52025">
    <property type="entry name" value="PA domain"/>
    <property type="match status" value="1"/>
</dbReference>
<protein>
    <submittedName>
        <fullName evidence="3">Zn-dependent exopeptidase M28</fullName>
    </submittedName>
</protein>
<evidence type="ECO:0000313" key="4">
    <source>
        <dbReference type="Proteomes" id="UP000472676"/>
    </source>
</evidence>
<keyword evidence="1" id="KW-0732">Signal</keyword>
<evidence type="ECO:0000259" key="2">
    <source>
        <dbReference type="Pfam" id="PF04389"/>
    </source>
</evidence>
<dbReference type="SUPFAM" id="SSF53187">
    <property type="entry name" value="Zn-dependent exopeptidases"/>
    <property type="match status" value="1"/>
</dbReference>
<dbReference type="InterPro" id="IPR046450">
    <property type="entry name" value="PA_dom_sf"/>
</dbReference>
<dbReference type="InterPro" id="IPR039373">
    <property type="entry name" value="Peptidase_M28B"/>
</dbReference>
<feature type="chain" id="PRO_5027116246" evidence="1">
    <location>
        <begin position="26"/>
        <end position="486"/>
    </location>
</feature>
<feature type="signal peptide" evidence="1">
    <location>
        <begin position="1"/>
        <end position="25"/>
    </location>
</feature>
<dbReference type="AlphaFoldDB" id="A0A6M2BLX6"/>
<dbReference type="InterPro" id="IPR007484">
    <property type="entry name" value="Peptidase_M28"/>
</dbReference>
<organism evidence="3 4">
    <name type="scientific">Solimonas terrae</name>
    <dbReference type="NCBI Taxonomy" id="1396819"/>
    <lineage>
        <taxon>Bacteria</taxon>
        <taxon>Pseudomonadati</taxon>
        <taxon>Pseudomonadota</taxon>
        <taxon>Gammaproteobacteria</taxon>
        <taxon>Nevskiales</taxon>
        <taxon>Nevskiaceae</taxon>
        <taxon>Solimonas</taxon>
    </lineage>
</organism>
<name>A0A6M2BLX6_9GAMM</name>
<dbReference type="Pfam" id="PF04389">
    <property type="entry name" value="Peptidase_M28"/>
    <property type="match status" value="1"/>
</dbReference>
<gene>
    <name evidence="3" type="ORF">G7Y85_00685</name>
</gene>
<keyword evidence="4" id="KW-1185">Reference proteome</keyword>
<feature type="domain" description="Peptidase M28" evidence="2">
    <location>
        <begin position="242"/>
        <end position="437"/>
    </location>
</feature>
<dbReference type="PANTHER" id="PTHR10404:SF46">
    <property type="entry name" value="VACUOLAR PROTEIN SORTING-ASSOCIATED PROTEIN 70"/>
    <property type="match status" value="1"/>
</dbReference>
<evidence type="ECO:0000256" key="1">
    <source>
        <dbReference type="SAM" id="SignalP"/>
    </source>
</evidence>
<dbReference type="EMBL" id="JAAMOW010000001">
    <property type="protein sequence ID" value="NGY03271.1"/>
    <property type="molecule type" value="Genomic_DNA"/>
</dbReference>
<dbReference type="PROSITE" id="PS51257">
    <property type="entry name" value="PROKAR_LIPOPROTEIN"/>
    <property type="match status" value="1"/>
</dbReference>
<dbReference type="RefSeq" id="WP_166250693.1">
    <property type="nucleotide sequence ID" value="NZ_JAAMOW010000001.1"/>
</dbReference>
<dbReference type="Gene3D" id="3.50.30.30">
    <property type="match status" value="1"/>
</dbReference>
<dbReference type="Proteomes" id="UP000472676">
    <property type="component" value="Unassembled WGS sequence"/>
</dbReference>
<sequence length="486" mass="51033">MKTAYRSSAALLASVLLTSCVVSFASTTQLVREAAPEPAALTGADAYWQLLRYSAIGLHRSGTDGGERVVNFLDQSLRGFGLEPQIEPFDFPQFVPRTVALQLDDGSDVKVFPYWYSGRTGSDGVRAPLVDVGSGTQAEFDAAKVSGRIVLAGTPLQLRAFMPTLPAVMKRAQAAGALGVVAATTNAPGNLIVAANADSAAGLCGLPVLFVGAEDGARLRAMSGRIVRFTLDAELRGGQSANVVATIPGKSTDTLVIGTPTNGWFTSASERGAGVGVLLTLARHYAARRAEAGAAPDKTLVFVFSGGHEVGYLGLERYIEAHPEVIAKTYTYVHLGAGVAGRYYFQQPDGAITAAPIADPSRFLFVSENPLLQQMVSKHQLSSGLMPAQSILPSVLNPGEQQRMYARGVPIISISGTTLFFHTEADTADTSSAELLDPAVRFYASVIDDLLAADPAEVLRNNKLAVGYAKPVPAPACVVPGVQGAR</sequence>
<dbReference type="PANTHER" id="PTHR10404">
    <property type="entry name" value="N-ACETYLATED-ALPHA-LINKED ACIDIC DIPEPTIDASE"/>
    <property type="match status" value="1"/>
</dbReference>
<dbReference type="Gene3D" id="3.40.630.10">
    <property type="entry name" value="Zn peptidases"/>
    <property type="match status" value="1"/>
</dbReference>
<reference evidence="3 4" key="1">
    <citation type="journal article" date="2014" name="Int. J. Syst. Evol. Microbiol.">
        <title>Solimonas terrae sp. nov., isolated from soil.</title>
        <authorList>
            <person name="Kim S.J."/>
            <person name="Moon J.Y."/>
            <person name="Weon H.Y."/>
            <person name="Ahn J.H."/>
            <person name="Chen W.M."/>
            <person name="Kwon S.W."/>
        </authorList>
    </citation>
    <scope>NUCLEOTIDE SEQUENCE [LARGE SCALE GENOMIC DNA]</scope>
    <source>
        <strain evidence="3 4">KIS83-12</strain>
    </source>
</reference>
<proteinExistence type="predicted"/>
<comment type="caution">
    <text evidence="3">The sequence shown here is derived from an EMBL/GenBank/DDBJ whole genome shotgun (WGS) entry which is preliminary data.</text>
</comment>